<comment type="caution">
    <text evidence="2">The sequence shown here is derived from an EMBL/GenBank/DDBJ whole genome shotgun (WGS) entry which is preliminary data.</text>
</comment>
<accession>A0A1V9YXW1</accession>
<dbReference type="OrthoDB" id="77809at2759"/>
<organism evidence="2 3">
    <name type="scientific">Achlya hypogyna</name>
    <name type="common">Oomycete</name>
    <name type="synonym">Protoachlya hypogyna</name>
    <dbReference type="NCBI Taxonomy" id="1202772"/>
    <lineage>
        <taxon>Eukaryota</taxon>
        <taxon>Sar</taxon>
        <taxon>Stramenopiles</taxon>
        <taxon>Oomycota</taxon>
        <taxon>Saprolegniomycetes</taxon>
        <taxon>Saprolegniales</taxon>
        <taxon>Achlyaceae</taxon>
        <taxon>Achlya</taxon>
    </lineage>
</organism>
<dbReference type="EMBL" id="JNBR01000602">
    <property type="protein sequence ID" value="OQR90586.1"/>
    <property type="molecule type" value="Genomic_DNA"/>
</dbReference>
<dbReference type="AlphaFoldDB" id="A0A1V9YXW1"/>
<dbReference type="Gene3D" id="3.90.70.30">
    <property type="entry name" value="Phytochelatin synthase, N-terminal domain"/>
    <property type="match status" value="1"/>
</dbReference>
<gene>
    <name evidence="2" type="ORF">ACHHYP_20214</name>
</gene>
<dbReference type="Proteomes" id="UP000243579">
    <property type="component" value="Unassembled WGS sequence"/>
</dbReference>
<name>A0A1V9YXW1_ACHHY</name>
<evidence type="ECO:0000313" key="2">
    <source>
        <dbReference type="EMBL" id="OQR90586.1"/>
    </source>
</evidence>
<dbReference type="InterPro" id="IPR038765">
    <property type="entry name" value="Papain-like_cys_pep_sf"/>
</dbReference>
<keyword evidence="3" id="KW-1185">Reference proteome</keyword>
<proteinExistence type="predicted"/>
<dbReference type="InterPro" id="IPR038156">
    <property type="entry name" value="PCS_N_sf"/>
</dbReference>
<protein>
    <submittedName>
        <fullName evidence="2">Uncharacterized protein</fullName>
    </submittedName>
</protein>
<sequence length="266" mass="28620">MDGGHEAPEPRPVSKIARVASTVGFHIIVGPIIAVVSIPVLLGLVLFKRSVLAPVVRAAKYEEFEKAPHYKDAALLARVWASPVGQLYLRGPLEYQRREGYCSIATQRNLLKSLPGFDAAALPPATGGAATATEFTTCLTENSRGRLSPRVIFGSEGEEAVTAALRLANDPGHRVAVNFLHATLSGTGPLWLPWNMMLGVVSGHFSVVLGYLEAEDLVAVFDVNDSYGAYLVERRRLLEAIAAPDLSSNRARALIVVELVESSPRV</sequence>
<keyword evidence="1" id="KW-0472">Membrane</keyword>
<keyword evidence="1" id="KW-0812">Transmembrane</keyword>
<reference evidence="2 3" key="1">
    <citation type="journal article" date="2014" name="Genome Biol. Evol.">
        <title>The secreted proteins of Achlya hypogyna and Thraustotheca clavata identify the ancestral oomycete secretome and reveal gene acquisitions by horizontal gene transfer.</title>
        <authorList>
            <person name="Misner I."/>
            <person name="Blouin N."/>
            <person name="Leonard G."/>
            <person name="Richards T.A."/>
            <person name="Lane C.E."/>
        </authorList>
    </citation>
    <scope>NUCLEOTIDE SEQUENCE [LARGE SCALE GENOMIC DNA]</scope>
    <source>
        <strain evidence="2 3">ATCC 48635</strain>
    </source>
</reference>
<evidence type="ECO:0000313" key="3">
    <source>
        <dbReference type="Proteomes" id="UP000243579"/>
    </source>
</evidence>
<feature type="transmembrane region" description="Helical" evidence="1">
    <location>
        <begin position="23"/>
        <end position="47"/>
    </location>
</feature>
<dbReference type="SUPFAM" id="SSF54001">
    <property type="entry name" value="Cysteine proteinases"/>
    <property type="match status" value="1"/>
</dbReference>
<evidence type="ECO:0000256" key="1">
    <source>
        <dbReference type="SAM" id="Phobius"/>
    </source>
</evidence>
<keyword evidence="1" id="KW-1133">Transmembrane helix</keyword>